<evidence type="ECO:0000313" key="3">
    <source>
        <dbReference type="Proteomes" id="UP000186720"/>
    </source>
</evidence>
<dbReference type="STRING" id="1302689.RG47T_4167"/>
<organism evidence="2 3">
    <name type="scientific">Mucilaginibacter polytrichastri</name>
    <dbReference type="NCBI Taxonomy" id="1302689"/>
    <lineage>
        <taxon>Bacteria</taxon>
        <taxon>Pseudomonadati</taxon>
        <taxon>Bacteroidota</taxon>
        <taxon>Sphingobacteriia</taxon>
        <taxon>Sphingobacteriales</taxon>
        <taxon>Sphingobacteriaceae</taxon>
        <taxon>Mucilaginibacter</taxon>
    </lineage>
</organism>
<keyword evidence="3" id="KW-1185">Reference proteome</keyword>
<keyword evidence="1" id="KW-1133">Transmembrane helix</keyword>
<accession>A0A1Q6A3U9</accession>
<name>A0A1Q6A3U9_9SPHI</name>
<dbReference type="Proteomes" id="UP000186720">
    <property type="component" value="Unassembled WGS sequence"/>
</dbReference>
<reference evidence="2 3" key="1">
    <citation type="submission" date="2016-11" db="EMBL/GenBank/DDBJ databases">
        <title>Whole Genome Sequencing of Mucilaginibacter polytrichastri RG4-7(T) isolated from the moss sample.</title>
        <authorList>
            <person name="Li Y."/>
        </authorList>
    </citation>
    <scope>NUCLEOTIDE SEQUENCE [LARGE SCALE GENOMIC DNA]</scope>
    <source>
        <strain evidence="2 3">RG4-7</strain>
    </source>
</reference>
<feature type="transmembrane region" description="Helical" evidence="1">
    <location>
        <begin position="296"/>
        <end position="316"/>
    </location>
</feature>
<dbReference type="AlphaFoldDB" id="A0A1Q6A3U9"/>
<feature type="transmembrane region" description="Helical" evidence="1">
    <location>
        <begin position="141"/>
        <end position="158"/>
    </location>
</feature>
<gene>
    <name evidence="2" type="ORF">RG47T_4167</name>
</gene>
<feature type="transmembrane region" description="Helical" evidence="1">
    <location>
        <begin position="204"/>
        <end position="222"/>
    </location>
</feature>
<proteinExistence type="predicted"/>
<feature type="transmembrane region" description="Helical" evidence="1">
    <location>
        <begin position="48"/>
        <end position="69"/>
    </location>
</feature>
<dbReference type="PANTHER" id="PTHR31061:SF24">
    <property type="entry name" value="LD22376P"/>
    <property type="match status" value="1"/>
</dbReference>
<keyword evidence="1" id="KW-0812">Transmembrane</keyword>
<dbReference type="OrthoDB" id="9788724at2"/>
<feature type="transmembrane region" description="Helical" evidence="1">
    <location>
        <begin position="81"/>
        <end position="100"/>
    </location>
</feature>
<feature type="transmembrane region" description="Helical" evidence="1">
    <location>
        <begin position="112"/>
        <end position="129"/>
    </location>
</feature>
<feature type="transmembrane region" description="Helical" evidence="1">
    <location>
        <begin position="228"/>
        <end position="250"/>
    </location>
</feature>
<feature type="transmembrane region" description="Helical" evidence="1">
    <location>
        <begin position="336"/>
        <end position="352"/>
    </location>
</feature>
<feature type="transmembrane region" description="Helical" evidence="1">
    <location>
        <begin position="364"/>
        <end position="384"/>
    </location>
</feature>
<dbReference type="EMBL" id="MPPL01000001">
    <property type="protein sequence ID" value="OKS88689.1"/>
    <property type="molecule type" value="Genomic_DNA"/>
</dbReference>
<dbReference type="RefSeq" id="WP_074491235.1">
    <property type="nucleotide sequence ID" value="NZ_FPAM01000009.1"/>
</dbReference>
<feature type="transmembrane region" description="Helical" evidence="1">
    <location>
        <begin position="12"/>
        <end position="28"/>
    </location>
</feature>
<feature type="transmembrane region" description="Helical" evidence="1">
    <location>
        <begin position="170"/>
        <end position="192"/>
    </location>
</feature>
<evidence type="ECO:0000256" key="1">
    <source>
        <dbReference type="SAM" id="Phobius"/>
    </source>
</evidence>
<feature type="transmembrane region" description="Helical" evidence="1">
    <location>
        <begin position="262"/>
        <end position="284"/>
    </location>
</feature>
<dbReference type="PANTHER" id="PTHR31061">
    <property type="entry name" value="LD22376P"/>
    <property type="match status" value="1"/>
</dbReference>
<keyword evidence="1" id="KW-0472">Membrane</keyword>
<comment type="caution">
    <text evidence="2">The sequence shown here is derived from an EMBL/GenBank/DDBJ whole genome shotgun (WGS) entry which is preliminary data.</text>
</comment>
<protein>
    <submittedName>
        <fullName evidence="2">Uncharacterized protein</fullName>
    </submittedName>
</protein>
<sequence length="393" mass="44951">MNNVYNRVRSIDAFRAVTMFLMIFVNDLDGIPKVPSWLKHAGDNVDALGLADTIFPAFLFIVGLSIPFAFEKRMKQGDTKIPLRIITRSFALILIGFYHANMETYNEATALLPQPVWESLLTISFFFIFLDYSEITPFRRYLYQGFGIVLLIVMSLLYKTTDPGQTWLHLTWWGILGLIGWSYLLCSLIYYYSGGALWIQAAAWIFFLFFNLDFHFGMLNFLSGVQKYAWLAGNGAMQAFTMAGIFVSVMYIRLKQSEDIKLLWAGIILLAVILFNLGFIVRFFSGGISKAHDTPSWVLICTGISLVVYAFFAFVVDFKHQYNWVKIIEPAGKQTFTCYLVPFIFYPIYQMTNLGYPEYLSEGIGGLIKCLVFSFLMIWLAGLLNKIGIRLKI</sequence>
<evidence type="ECO:0000313" key="2">
    <source>
        <dbReference type="EMBL" id="OKS88689.1"/>
    </source>
</evidence>